<keyword evidence="2" id="KW-1185">Reference proteome</keyword>
<gene>
    <name evidence="1" type="ORF">BCY86_02230</name>
</gene>
<proteinExistence type="predicted"/>
<dbReference type="AlphaFoldDB" id="A0A1L6MVQ2"/>
<name>A0A1L6MVQ2_9BACT</name>
<sequence>MLNSFLSCNEARELPRGNSLDATLGGGVMAYLRSCRVGCMLFVVSCIGCSESHMDSDAEELLAIVTQQSALKFIDLSAWSSLKLMNYEEINAFLQRRSNRISHFNFPSGGGRP</sequence>
<dbReference type="Proteomes" id="UP000185544">
    <property type="component" value="Chromosome"/>
</dbReference>
<organism evidence="1 2">
    <name type="scientific">Pajaroellobacter abortibovis</name>
    <dbReference type="NCBI Taxonomy" id="1882918"/>
    <lineage>
        <taxon>Bacteria</taxon>
        <taxon>Pseudomonadati</taxon>
        <taxon>Myxococcota</taxon>
        <taxon>Polyangia</taxon>
        <taxon>Polyangiales</taxon>
        <taxon>Polyangiaceae</taxon>
    </lineage>
</organism>
<evidence type="ECO:0000313" key="2">
    <source>
        <dbReference type="Proteomes" id="UP000185544"/>
    </source>
</evidence>
<dbReference type="KEGG" id="pabo:BCY86_02230"/>
<accession>A0A1L6MVQ2</accession>
<dbReference type="EMBL" id="CP016908">
    <property type="protein sequence ID" value="APR99623.1"/>
    <property type="molecule type" value="Genomic_DNA"/>
</dbReference>
<evidence type="ECO:0000313" key="1">
    <source>
        <dbReference type="EMBL" id="APR99623.1"/>
    </source>
</evidence>
<reference evidence="1 2" key="1">
    <citation type="submission" date="2016-08" db="EMBL/GenBank/DDBJ databases">
        <title>Identification and validation of antigenic proteins from Pajaroellobacter abortibovis using de-novo genome sequence assembly and reverse vaccinology.</title>
        <authorList>
            <person name="Welly B.T."/>
            <person name="Miller M.R."/>
            <person name="Stott J.L."/>
            <person name="Blanchard M.T."/>
            <person name="Islas-Trejo A.D."/>
            <person name="O'Rourke S.M."/>
            <person name="Young A.E."/>
            <person name="Medrano J.F."/>
            <person name="Van Eenennaam A.L."/>
        </authorList>
    </citation>
    <scope>NUCLEOTIDE SEQUENCE [LARGE SCALE GENOMIC DNA]</scope>
    <source>
        <strain evidence="1 2">BTF92-0548A/99-0131</strain>
    </source>
</reference>
<dbReference type="STRING" id="1882918.BCY86_02230"/>
<protein>
    <submittedName>
        <fullName evidence="1">Uncharacterized protein</fullName>
    </submittedName>
</protein>